<feature type="domain" description="Ketoreductase" evidence="3">
    <location>
        <begin position="23"/>
        <end position="206"/>
    </location>
</feature>
<comment type="similarity">
    <text evidence="1">Belongs to the short-chain dehydrogenases/reductases (SDR) family.</text>
</comment>
<dbReference type="FunFam" id="3.40.50.720:FF:000084">
    <property type="entry name" value="Short-chain dehydrogenase reductase"/>
    <property type="match status" value="1"/>
</dbReference>
<dbReference type="PANTHER" id="PTHR42760:SF40">
    <property type="entry name" value="3-OXOACYL-[ACYL-CARRIER-PROTEIN] REDUCTASE, CHLOROPLASTIC"/>
    <property type="match status" value="1"/>
</dbReference>
<dbReference type="InterPro" id="IPR057326">
    <property type="entry name" value="KR_dom"/>
</dbReference>
<dbReference type="Gene3D" id="3.40.50.720">
    <property type="entry name" value="NAD(P)-binding Rossmann-like Domain"/>
    <property type="match status" value="1"/>
</dbReference>
<dbReference type="CDD" id="cd05233">
    <property type="entry name" value="SDR_c"/>
    <property type="match status" value="1"/>
</dbReference>
<organism evidence="4 5">
    <name type="scientific">Nocardioides acrostichi</name>
    <dbReference type="NCBI Taxonomy" id="2784339"/>
    <lineage>
        <taxon>Bacteria</taxon>
        <taxon>Bacillati</taxon>
        <taxon>Actinomycetota</taxon>
        <taxon>Actinomycetes</taxon>
        <taxon>Propionibacteriales</taxon>
        <taxon>Nocardioidaceae</taxon>
        <taxon>Nocardioides</taxon>
    </lineage>
</organism>
<dbReference type="PANTHER" id="PTHR42760">
    <property type="entry name" value="SHORT-CHAIN DEHYDROGENASES/REDUCTASES FAMILY MEMBER"/>
    <property type="match status" value="1"/>
</dbReference>
<evidence type="ECO:0000313" key="5">
    <source>
        <dbReference type="Proteomes" id="UP000656804"/>
    </source>
</evidence>
<protein>
    <submittedName>
        <fullName evidence="4">SDR family oxidoreductase</fullName>
    </submittedName>
</protein>
<evidence type="ECO:0000313" key="4">
    <source>
        <dbReference type="EMBL" id="MBF4162092.1"/>
    </source>
</evidence>
<dbReference type="SMART" id="SM00822">
    <property type="entry name" value="PKS_KR"/>
    <property type="match status" value="1"/>
</dbReference>
<keyword evidence="5" id="KW-1185">Reference proteome</keyword>
<dbReference type="PRINTS" id="PR00081">
    <property type="entry name" value="GDHRDH"/>
</dbReference>
<proteinExistence type="inferred from homology"/>
<dbReference type="EMBL" id="JADIVZ010000004">
    <property type="protein sequence ID" value="MBF4162092.1"/>
    <property type="molecule type" value="Genomic_DNA"/>
</dbReference>
<dbReference type="InterPro" id="IPR002347">
    <property type="entry name" value="SDR_fam"/>
</dbReference>
<keyword evidence="2" id="KW-0560">Oxidoreductase</keyword>
<evidence type="ECO:0000259" key="3">
    <source>
        <dbReference type="SMART" id="SM00822"/>
    </source>
</evidence>
<dbReference type="RefSeq" id="WP_194503347.1">
    <property type="nucleotide sequence ID" value="NZ_JADIVZ010000004.1"/>
</dbReference>
<dbReference type="InterPro" id="IPR036291">
    <property type="entry name" value="NAD(P)-bd_dom_sf"/>
</dbReference>
<name>A0A930V1L9_9ACTN</name>
<dbReference type="Pfam" id="PF13561">
    <property type="entry name" value="adh_short_C2"/>
    <property type="match status" value="1"/>
</dbReference>
<dbReference type="Proteomes" id="UP000656804">
    <property type="component" value="Unassembled WGS sequence"/>
</dbReference>
<dbReference type="GO" id="GO:0016616">
    <property type="term" value="F:oxidoreductase activity, acting on the CH-OH group of donors, NAD or NADP as acceptor"/>
    <property type="evidence" value="ECO:0007669"/>
    <property type="project" value="UniProtKB-ARBA"/>
</dbReference>
<reference evidence="4" key="1">
    <citation type="submission" date="2020-11" db="EMBL/GenBank/DDBJ databases">
        <title>Nocardioides sp. CBS4Y-1, whole genome shotgun sequence.</title>
        <authorList>
            <person name="Tuo L."/>
        </authorList>
    </citation>
    <scope>NUCLEOTIDE SEQUENCE</scope>
    <source>
        <strain evidence="4">CBS4Y-1</strain>
    </source>
</reference>
<dbReference type="GO" id="GO:0030497">
    <property type="term" value="P:fatty acid elongation"/>
    <property type="evidence" value="ECO:0007669"/>
    <property type="project" value="TreeGrafter"/>
</dbReference>
<sequence length="267" mass="28086">MSTHRPEQPAPDYVPGHDLLAGKVVVVTAAAGAGIGAAAVRRVLEEGCQAVVFSDTHARRLAEAQEALAGEFGADRVRQLVCDVTDEEQVTALLDAAEEFGGVDVMINNAGLGGTASVLDMTDEQWGRVLDITLTGTFRCVRAAGRRMAAGGRQGVIINNASVIGWRAQEGQAHYAAAKAGVMALTRCSAIDLAPHGIRVNAVSPSLAMHPFLAKVTSDELLAELKQREAFGRAAEPWEVANVMVMLASDYTSYMTGEVVAVSSQQA</sequence>
<evidence type="ECO:0000256" key="2">
    <source>
        <dbReference type="ARBA" id="ARBA00023002"/>
    </source>
</evidence>
<dbReference type="AlphaFoldDB" id="A0A930V1L9"/>
<comment type="caution">
    <text evidence="4">The sequence shown here is derived from an EMBL/GenBank/DDBJ whole genome shotgun (WGS) entry which is preliminary data.</text>
</comment>
<accession>A0A930V1L9</accession>
<dbReference type="NCBIfam" id="NF005880">
    <property type="entry name" value="PRK07831.1"/>
    <property type="match status" value="1"/>
</dbReference>
<dbReference type="PRINTS" id="PR00080">
    <property type="entry name" value="SDRFAMILY"/>
</dbReference>
<evidence type="ECO:0000256" key="1">
    <source>
        <dbReference type="ARBA" id="ARBA00006484"/>
    </source>
</evidence>
<gene>
    <name evidence="4" type="ORF">ISG29_10340</name>
</gene>
<dbReference type="SUPFAM" id="SSF51735">
    <property type="entry name" value="NAD(P)-binding Rossmann-fold domains"/>
    <property type="match status" value="1"/>
</dbReference>